<dbReference type="InterPro" id="IPR032416">
    <property type="entry name" value="Peptidase_M24_C"/>
</dbReference>
<keyword evidence="5" id="KW-0378">Hydrolase</keyword>
<evidence type="ECO:0000256" key="1">
    <source>
        <dbReference type="ARBA" id="ARBA00008766"/>
    </source>
</evidence>
<feature type="domain" description="Peptidase M24 C-terminal" evidence="4">
    <location>
        <begin position="585"/>
        <end position="647"/>
    </location>
</feature>
<evidence type="ECO:0000313" key="5">
    <source>
        <dbReference type="EMBL" id="JAV12781.1"/>
    </source>
</evidence>
<organism evidence="5">
    <name type="scientific">Nyssomyia neivai</name>
    <dbReference type="NCBI Taxonomy" id="330878"/>
    <lineage>
        <taxon>Eukaryota</taxon>
        <taxon>Metazoa</taxon>
        <taxon>Ecdysozoa</taxon>
        <taxon>Arthropoda</taxon>
        <taxon>Hexapoda</taxon>
        <taxon>Insecta</taxon>
        <taxon>Pterygota</taxon>
        <taxon>Neoptera</taxon>
        <taxon>Endopterygota</taxon>
        <taxon>Diptera</taxon>
        <taxon>Nematocera</taxon>
        <taxon>Psychodoidea</taxon>
        <taxon>Psychodidae</taxon>
        <taxon>Nyssomyia</taxon>
    </lineage>
</organism>
<dbReference type="AlphaFoldDB" id="A0A1L8E244"/>
<dbReference type="Pfam" id="PF01321">
    <property type="entry name" value="Creatinase_N"/>
    <property type="match status" value="1"/>
</dbReference>
<dbReference type="FunFam" id="3.90.230.10:FF:000009">
    <property type="entry name" value="xaa-Pro aminopeptidase 2"/>
    <property type="match status" value="1"/>
</dbReference>
<keyword evidence="5" id="KW-0031">Aminopeptidase</keyword>
<dbReference type="InterPro" id="IPR036005">
    <property type="entry name" value="Creatinase/aminopeptidase-like"/>
</dbReference>
<dbReference type="Pfam" id="PF16189">
    <property type="entry name" value="Creatinase_N_2"/>
    <property type="match status" value="1"/>
</dbReference>
<evidence type="ECO:0000259" key="3">
    <source>
        <dbReference type="Pfam" id="PF01321"/>
    </source>
</evidence>
<dbReference type="SUPFAM" id="SSF55920">
    <property type="entry name" value="Creatinase/aminopeptidase"/>
    <property type="match status" value="1"/>
</dbReference>
<feature type="domain" description="Peptidase M24" evidence="2">
    <location>
        <begin position="356"/>
        <end position="568"/>
    </location>
</feature>
<dbReference type="InterPro" id="IPR050422">
    <property type="entry name" value="X-Pro_aminopeptidase_P"/>
</dbReference>
<dbReference type="Pfam" id="PF00557">
    <property type="entry name" value="Peptidase_M24"/>
    <property type="match status" value="1"/>
</dbReference>
<dbReference type="InterPro" id="IPR000587">
    <property type="entry name" value="Creatinase_N"/>
</dbReference>
<dbReference type="Gene3D" id="3.90.230.10">
    <property type="entry name" value="Creatinase/methionine aminopeptidase superfamily"/>
    <property type="match status" value="1"/>
</dbReference>
<evidence type="ECO:0000259" key="4">
    <source>
        <dbReference type="Pfam" id="PF16188"/>
    </source>
</evidence>
<dbReference type="InterPro" id="IPR033740">
    <property type="entry name" value="Pept_M24B"/>
</dbReference>
<keyword evidence="5" id="KW-0645">Protease</keyword>
<dbReference type="Gene3D" id="3.40.350.10">
    <property type="entry name" value="Creatinase/prolidase N-terminal domain"/>
    <property type="match status" value="2"/>
</dbReference>
<reference evidence="5" key="1">
    <citation type="submission" date="2016-12" db="EMBL/GenBank/DDBJ databases">
        <title>An insight into the sialome and mialome of the sand fly, Nyssomyia neivai.</title>
        <authorList>
            <person name="Sebastian V."/>
            <person name="Goulart T.M."/>
            <person name="Oliveira W."/>
            <person name="Calvo E."/>
            <person name="Oliveira L.F."/>
            <person name="Pinto M.C."/>
            <person name="Rosselino A.M."/>
            <person name="Ribeiro J.M."/>
        </authorList>
    </citation>
    <scope>NUCLEOTIDE SEQUENCE</scope>
</reference>
<dbReference type="PANTHER" id="PTHR43763:SF20">
    <property type="entry name" value="XAA-PRO AMINOPEPTIDASE APEPP"/>
    <property type="match status" value="1"/>
</dbReference>
<protein>
    <submittedName>
        <fullName evidence="5">Putative xaa-pro aminopeptidase</fullName>
    </submittedName>
</protein>
<feature type="domain" description="Creatinase N-terminal" evidence="3">
    <location>
        <begin position="58"/>
        <end position="175"/>
    </location>
</feature>
<name>A0A1L8E244_9DIPT</name>
<dbReference type="SUPFAM" id="SSF53092">
    <property type="entry name" value="Creatinase/prolidase N-terminal domain"/>
    <property type="match status" value="2"/>
</dbReference>
<evidence type="ECO:0000259" key="2">
    <source>
        <dbReference type="Pfam" id="PF00557"/>
    </source>
</evidence>
<proteinExistence type="inferred from homology"/>
<dbReference type="Pfam" id="PF16188">
    <property type="entry name" value="Peptidase_M24_C"/>
    <property type="match status" value="1"/>
</dbReference>
<dbReference type="EMBL" id="GFDF01001303">
    <property type="protein sequence ID" value="JAV12781.1"/>
    <property type="molecule type" value="Transcribed_RNA"/>
</dbReference>
<dbReference type="PANTHER" id="PTHR43763">
    <property type="entry name" value="XAA-PRO AMINOPEPTIDASE 1"/>
    <property type="match status" value="1"/>
</dbReference>
<dbReference type="InterPro" id="IPR029149">
    <property type="entry name" value="Creatin/AminoP/Spt16_N"/>
</dbReference>
<comment type="similarity">
    <text evidence="1">Belongs to the peptidase M24B family.</text>
</comment>
<dbReference type="GO" id="GO:0070006">
    <property type="term" value="F:metalloaminopeptidase activity"/>
    <property type="evidence" value="ECO:0007669"/>
    <property type="project" value="InterPro"/>
</dbReference>
<accession>A0A1L8E244</accession>
<dbReference type="InterPro" id="IPR000994">
    <property type="entry name" value="Pept_M24"/>
</dbReference>
<dbReference type="CDD" id="cd01085">
    <property type="entry name" value="APP"/>
    <property type="match status" value="1"/>
</dbReference>
<sequence length="652" mass="72292">MKSVFAYGLGVLTFAVVLIGAGLVVAKVIYTEPVPSEQKDVVTILGDIRRVMESSEYNIQAYLIPASDEHLSGSSKRVQYVSGFTGSNGFAIVGRTKAAIWVDSRYYIQADRQVDTAYWEIMKSGLAGTLSHEEWLRDNLPSAGRVGLDPNVFSPSDFTRYSRYLSEQGHSLVSIADNIVDLVWDDKPQIEFSELEVLSLTFSGQPISQKIASLRSDMNAQKGDALVVAALDEIAWLLNIRGGDSVTFYSPTFFSYVILTMDSLYVFFHEARNVPDTIKNHIIQESGTNCIFEFHYETFLNGLQKVVSDTTKYILLPSGSNQAIFESVPAERRYTVSGYSPISRLKAVKNAVEAQGMRNSHVRDSIAVIRYMHWLNETIGKEKITEISGATKLEQFRSEQLYFKGLSFGSISGFGPNAAVVHYSPTEETNLEITTEGVYLIDSGGQYYDGTTDVTRTIHMGQPSDFEKRAFTLVLKGHLAIDRAIFPPGTAGSHFDALARQFLFQEGMDYGHGTGHGIGAYLAVHEYPPSITSAAGSPGFLENMFVSNEPGYYEENSFGIRIESIVQVVKFEGKPGMRDFAGRGAYTFHATTLVPFQLKMINTDLITSEEAEQINAYHREIVETVGDLLIQQDSSAYAWLLEETEPISSTMD</sequence>